<dbReference type="EC" id="3.4.25.1" evidence="7"/>
<feature type="transmembrane region" description="Helical" evidence="6">
    <location>
        <begin position="222"/>
        <end position="241"/>
    </location>
</feature>
<dbReference type="Proteomes" id="UP001216638">
    <property type="component" value="Chromosome 2"/>
</dbReference>
<keyword evidence="7" id="KW-0378">Hydrolase</keyword>
<keyword evidence="6" id="KW-0812">Transmembrane</keyword>
<dbReference type="InterPro" id="IPR033811">
    <property type="entry name" value="Proteasome_beta_3"/>
</dbReference>
<dbReference type="GO" id="GO:0016787">
    <property type="term" value="F:hydrolase activity"/>
    <property type="evidence" value="ECO:0007669"/>
    <property type="project" value="UniProtKB-KW"/>
</dbReference>
<dbReference type="CDD" id="cd03759">
    <property type="entry name" value="proteasome_beta_type_3"/>
    <property type="match status" value="1"/>
</dbReference>
<gene>
    <name evidence="7" type="primary">PUP3</name>
    <name evidence="7" type="ORF">MBRA1_001614</name>
</gene>
<dbReference type="FunFam" id="3.60.20.10:FF:000003">
    <property type="entry name" value="Proteasome subunit beta type-3"/>
    <property type="match status" value="1"/>
</dbReference>
<comment type="subcellular location">
    <subcellularLocation>
        <location evidence="1">Nucleus</location>
    </subcellularLocation>
</comment>
<dbReference type="SUPFAM" id="SSF56235">
    <property type="entry name" value="N-terminal nucleophile aminohydrolases (Ntn hydrolases)"/>
    <property type="match status" value="1"/>
</dbReference>
<dbReference type="GO" id="GO:0019774">
    <property type="term" value="C:proteasome core complex, beta-subunit complex"/>
    <property type="evidence" value="ECO:0007669"/>
    <property type="project" value="InterPro"/>
</dbReference>
<sequence length="311" mass="34987">MRGKNCVAIATDLRIGNQALLLSTNYDKVFKVTDKTYVGLPGLATDLTTLRETFRYRLNMYRMKEDREIEPETFAHLMSSTLYERRFGPYFIEPVVAGLNSKNEPFIAASDLIGCLNFAKDFVVSGTASDRLFGMAEGLWEPDLEPEDLFETISQTMLGGIERDALSGMGVIVRIITPEKVIERTLKCHMRMIVVNMAVETVIVMFMIVVVVIMVGMIMMCMIMVVQVVSMIVIVSTTVWHEQRHMLSFPRHLYCELAGNEGAAQVLAGGHLPTSAKDRRTLLPSIPRQLGTDVGRCICLSKYMESDDQRR</sequence>
<dbReference type="PANTHER" id="PTHR32194">
    <property type="entry name" value="METALLOPROTEASE TLDD"/>
    <property type="match status" value="1"/>
</dbReference>
<evidence type="ECO:0000256" key="4">
    <source>
        <dbReference type="ARBA" id="ARBA00023242"/>
    </source>
</evidence>
<dbReference type="GO" id="GO:0043161">
    <property type="term" value="P:proteasome-mediated ubiquitin-dependent protein catabolic process"/>
    <property type="evidence" value="ECO:0007669"/>
    <property type="project" value="InterPro"/>
</dbReference>
<keyword evidence="2" id="KW-0963">Cytoplasm</keyword>
<dbReference type="GO" id="GO:0005737">
    <property type="term" value="C:cytoplasm"/>
    <property type="evidence" value="ECO:0007669"/>
    <property type="project" value="TreeGrafter"/>
</dbReference>
<proteinExistence type="predicted"/>
<feature type="transmembrane region" description="Helical" evidence="6">
    <location>
        <begin position="193"/>
        <end position="216"/>
    </location>
</feature>
<dbReference type="Pfam" id="PF00227">
    <property type="entry name" value="Proteasome"/>
    <property type="match status" value="1"/>
</dbReference>
<dbReference type="Gene3D" id="3.60.20.10">
    <property type="entry name" value="Glutamine Phosphoribosylpyrophosphate, subunit 1, domain 1"/>
    <property type="match status" value="1"/>
</dbReference>
<evidence type="ECO:0000313" key="7">
    <source>
        <dbReference type="EMBL" id="WFC94975.1"/>
    </source>
</evidence>
<evidence type="ECO:0000313" key="8">
    <source>
        <dbReference type="Proteomes" id="UP001216638"/>
    </source>
</evidence>
<dbReference type="PROSITE" id="PS51476">
    <property type="entry name" value="PROTEASOME_BETA_2"/>
    <property type="match status" value="1"/>
</dbReference>
<dbReference type="InterPro" id="IPR029055">
    <property type="entry name" value="Ntn_hydrolases_N"/>
</dbReference>
<keyword evidence="6" id="KW-1133">Transmembrane helix</keyword>
<comment type="subunit">
    <text evidence="5">The 26S proteasome consists of a 20S proteasome core and two 19S regulatory subunits. The 20S proteasome core is composed of 28 subunits that are arranged in four stacked rings, resulting in a barrel-shaped structure. The two end rings are each formed by seven alpha subunits, and the two central rings are each formed by seven beta subunits. The catalytic chamber with the active sites is on the inside of the barrel.</text>
</comment>
<evidence type="ECO:0000256" key="5">
    <source>
        <dbReference type="ARBA" id="ARBA00026071"/>
    </source>
</evidence>
<evidence type="ECO:0000256" key="1">
    <source>
        <dbReference type="ARBA" id="ARBA00004123"/>
    </source>
</evidence>
<dbReference type="InterPro" id="IPR023333">
    <property type="entry name" value="Proteasome_suB-type"/>
</dbReference>
<keyword evidence="6" id="KW-0472">Membrane</keyword>
<protein>
    <submittedName>
        <fullName evidence="7">Proteasome endopeptidase complex</fullName>
        <ecNumber evidence="7">3.4.25.1</ecNumber>
    </submittedName>
</protein>
<keyword evidence="4" id="KW-0539">Nucleus</keyword>
<organism evidence="7 8">
    <name type="scientific">Malassezia brasiliensis</name>
    <dbReference type="NCBI Taxonomy" id="1821822"/>
    <lineage>
        <taxon>Eukaryota</taxon>
        <taxon>Fungi</taxon>
        <taxon>Dikarya</taxon>
        <taxon>Basidiomycota</taxon>
        <taxon>Ustilaginomycotina</taxon>
        <taxon>Malasseziomycetes</taxon>
        <taxon>Malasseziales</taxon>
        <taxon>Malasseziaceae</taxon>
        <taxon>Malassezia</taxon>
    </lineage>
</organism>
<evidence type="ECO:0000256" key="2">
    <source>
        <dbReference type="ARBA" id="ARBA00022490"/>
    </source>
</evidence>
<evidence type="ECO:0000256" key="3">
    <source>
        <dbReference type="ARBA" id="ARBA00022942"/>
    </source>
</evidence>
<reference evidence="7" key="1">
    <citation type="submission" date="2023-03" db="EMBL/GenBank/DDBJ databases">
        <title>Mating type loci evolution in Malassezia.</title>
        <authorList>
            <person name="Coelho M.A."/>
        </authorList>
    </citation>
    <scope>NUCLEOTIDE SEQUENCE</scope>
    <source>
        <strain evidence="7">CBS 14135</strain>
    </source>
</reference>
<dbReference type="GO" id="GO:0005634">
    <property type="term" value="C:nucleus"/>
    <property type="evidence" value="ECO:0007669"/>
    <property type="project" value="UniProtKB-SubCell"/>
</dbReference>
<keyword evidence="8" id="KW-1185">Reference proteome</keyword>
<name>A0AAF0DW18_9BASI</name>
<evidence type="ECO:0000256" key="6">
    <source>
        <dbReference type="SAM" id="Phobius"/>
    </source>
</evidence>
<dbReference type="EMBL" id="CP119952">
    <property type="protein sequence ID" value="WFC94975.1"/>
    <property type="molecule type" value="Genomic_DNA"/>
</dbReference>
<keyword evidence="3 7" id="KW-0647">Proteasome</keyword>
<dbReference type="InterPro" id="IPR001353">
    <property type="entry name" value="Proteasome_sua/b"/>
</dbReference>
<dbReference type="AlphaFoldDB" id="A0AAF0DW18"/>
<dbReference type="PANTHER" id="PTHR32194:SF10">
    <property type="entry name" value="PROTEASOME SUBUNIT BETA TYPE-3"/>
    <property type="match status" value="1"/>
</dbReference>
<accession>A0AAF0DW18</accession>